<evidence type="ECO:0000313" key="1">
    <source>
        <dbReference type="EMBL" id="QHM71014.1"/>
    </source>
</evidence>
<dbReference type="OrthoDB" id="6637690at2"/>
<protein>
    <submittedName>
        <fullName evidence="1">Uncharacterized protein</fullName>
    </submittedName>
</protein>
<keyword evidence="2" id="KW-1185">Reference proteome</keyword>
<dbReference type="AlphaFoldDB" id="A0A6P1PYA9"/>
<dbReference type="KEGG" id="mint:C7M51_01296"/>
<gene>
    <name evidence="1" type="ORF">C7M51_01296</name>
</gene>
<reference evidence="1 2" key="1">
    <citation type="submission" date="2018-03" db="EMBL/GenBank/DDBJ databases">
        <title>Pantoea intestinalis SRCM103226 isolated form the mealworm.</title>
        <authorList>
            <person name="Jeong D.-Y."/>
            <person name="Kim J.W."/>
        </authorList>
    </citation>
    <scope>NUCLEOTIDE SEQUENCE [LARGE SCALE GENOMIC DNA]</scope>
    <source>
        <strain evidence="1 2">SRCM103226</strain>
    </source>
</reference>
<dbReference type="Proteomes" id="UP000464053">
    <property type="component" value="Chromosome"/>
</dbReference>
<sequence length="81" mass="8755">MKILSYSACCKVGGAGAIQDMIVCYYENKYGSLFPGNAKALELGKSIGANIGKTTESQLNQLTSEKLKVTFIKALEKKYAI</sequence>
<dbReference type="RefSeq" id="WP_160621034.1">
    <property type="nucleotide sequence ID" value="NZ_CP028271.1"/>
</dbReference>
<organism evidence="1 2">
    <name type="scientific">Mixta intestinalis</name>
    <dbReference type="NCBI Taxonomy" id="1615494"/>
    <lineage>
        <taxon>Bacteria</taxon>
        <taxon>Pseudomonadati</taxon>
        <taxon>Pseudomonadota</taxon>
        <taxon>Gammaproteobacteria</taxon>
        <taxon>Enterobacterales</taxon>
        <taxon>Erwiniaceae</taxon>
        <taxon>Mixta</taxon>
    </lineage>
</organism>
<evidence type="ECO:0000313" key="2">
    <source>
        <dbReference type="Proteomes" id="UP000464053"/>
    </source>
</evidence>
<proteinExistence type="predicted"/>
<dbReference type="EMBL" id="CP028271">
    <property type="protein sequence ID" value="QHM71014.1"/>
    <property type="molecule type" value="Genomic_DNA"/>
</dbReference>
<name>A0A6P1PYA9_9GAMM</name>
<accession>A0A6P1PYA9</accession>